<evidence type="ECO:0000256" key="1">
    <source>
        <dbReference type="ARBA" id="ARBA00022723"/>
    </source>
</evidence>
<evidence type="ECO:0000259" key="6">
    <source>
        <dbReference type="PROSITE" id="PS50178"/>
    </source>
</evidence>
<dbReference type="InterPro" id="IPR017455">
    <property type="entry name" value="Znf_FYVE-rel"/>
</dbReference>
<dbReference type="InterPro" id="IPR013083">
    <property type="entry name" value="Znf_RING/FYVE/PHD"/>
</dbReference>
<feature type="domain" description="FYVE-type" evidence="6">
    <location>
        <begin position="180"/>
        <end position="254"/>
    </location>
</feature>
<dbReference type="STRING" id="101127.A0A1X2GQQ6"/>
<name>A0A1X2GQQ6_9FUNG</name>
<keyword evidence="8" id="KW-1185">Reference proteome</keyword>
<evidence type="ECO:0000313" key="8">
    <source>
        <dbReference type="Proteomes" id="UP000242146"/>
    </source>
</evidence>
<feature type="region of interest" description="Disordered" evidence="5">
    <location>
        <begin position="86"/>
        <end position="146"/>
    </location>
</feature>
<evidence type="ECO:0000313" key="7">
    <source>
        <dbReference type="EMBL" id="ORX59410.1"/>
    </source>
</evidence>
<dbReference type="OrthoDB" id="660555at2759"/>
<reference evidence="7 8" key="1">
    <citation type="submission" date="2016-07" db="EMBL/GenBank/DDBJ databases">
        <title>Pervasive Adenine N6-methylation of Active Genes in Fungi.</title>
        <authorList>
            <consortium name="DOE Joint Genome Institute"/>
            <person name="Mondo S.J."/>
            <person name="Dannebaum R.O."/>
            <person name="Kuo R.C."/>
            <person name="Labutti K."/>
            <person name="Haridas S."/>
            <person name="Kuo A."/>
            <person name="Salamov A."/>
            <person name="Ahrendt S.R."/>
            <person name="Lipzen A."/>
            <person name="Sullivan W."/>
            <person name="Andreopoulos W.B."/>
            <person name="Clum A."/>
            <person name="Lindquist E."/>
            <person name="Daum C."/>
            <person name="Ramamoorthy G.K."/>
            <person name="Gryganskyi A."/>
            <person name="Culley D."/>
            <person name="Magnuson J.K."/>
            <person name="James T.Y."/>
            <person name="O'Malley M.A."/>
            <person name="Stajich J.E."/>
            <person name="Spatafora J.W."/>
            <person name="Visel A."/>
            <person name="Grigoriev I.V."/>
        </authorList>
    </citation>
    <scope>NUCLEOTIDE SEQUENCE [LARGE SCALE GENOMIC DNA]</scope>
    <source>
        <strain evidence="7 8">NRRL 3301</strain>
    </source>
</reference>
<evidence type="ECO:0000256" key="3">
    <source>
        <dbReference type="ARBA" id="ARBA00022833"/>
    </source>
</evidence>
<dbReference type="AlphaFoldDB" id="A0A1X2GQQ6"/>
<dbReference type="SUPFAM" id="SSF57903">
    <property type="entry name" value="FYVE/PHD zinc finger"/>
    <property type="match status" value="1"/>
</dbReference>
<keyword evidence="3" id="KW-0862">Zinc</keyword>
<dbReference type="InterPro" id="IPR052113">
    <property type="entry name" value="FYVE-type_Zinc_Finger"/>
</dbReference>
<evidence type="ECO:0000256" key="5">
    <source>
        <dbReference type="SAM" id="MobiDB-lite"/>
    </source>
</evidence>
<evidence type="ECO:0000256" key="2">
    <source>
        <dbReference type="ARBA" id="ARBA00022771"/>
    </source>
</evidence>
<evidence type="ECO:0000256" key="4">
    <source>
        <dbReference type="PROSITE-ProRule" id="PRU00091"/>
    </source>
</evidence>
<gene>
    <name evidence="7" type="ORF">DM01DRAFT_1185155</name>
</gene>
<dbReference type="InterPro" id="IPR000306">
    <property type="entry name" value="Znf_FYVE"/>
</dbReference>
<keyword evidence="2 4" id="KW-0863">Zinc-finger</keyword>
<dbReference type="SMART" id="SM00064">
    <property type="entry name" value="FYVE"/>
    <property type="match status" value="1"/>
</dbReference>
<dbReference type="InterPro" id="IPR011011">
    <property type="entry name" value="Znf_FYVE_PHD"/>
</dbReference>
<keyword evidence="1" id="KW-0479">Metal-binding</keyword>
<proteinExistence type="predicted"/>
<dbReference type="Pfam" id="PF01363">
    <property type="entry name" value="FYVE"/>
    <property type="match status" value="1"/>
</dbReference>
<dbReference type="PANTHER" id="PTHR39490:SF8">
    <property type="entry name" value="ZINC FINGER FYVE DOMAIN-CONTAINING PROTEIN 21"/>
    <property type="match status" value="1"/>
</dbReference>
<dbReference type="PANTHER" id="PTHR39490">
    <property type="entry name" value="ARRESTIN DOMAIN-CONTAINING PROTEIN D"/>
    <property type="match status" value="1"/>
</dbReference>
<dbReference type="Gene3D" id="3.30.40.10">
    <property type="entry name" value="Zinc/RING finger domain, C3HC4 (zinc finger)"/>
    <property type="match status" value="1"/>
</dbReference>
<protein>
    <submittedName>
        <fullName evidence="7">FYVE-domain-containing protein</fullName>
    </submittedName>
</protein>
<dbReference type="EMBL" id="MCGT01000005">
    <property type="protein sequence ID" value="ORX59410.1"/>
    <property type="molecule type" value="Genomic_DNA"/>
</dbReference>
<dbReference type="PROSITE" id="PS50178">
    <property type="entry name" value="ZF_FYVE"/>
    <property type="match status" value="1"/>
</dbReference>
<dbReference type="GO" id="GO:0008270">
    <property type="term" value="F:zinc ion binding"/>
    <property type="evidence" value="ECO:0007669"/>
    <property type="project" value="UniProtKB-KW"/>
</dbReference>
<sequence>MKNPSSCFAPVSKVTKSWSSICSIFFSLCLFPSDDLNQYRKDRANKLIKSHSTHIQQLSTEITKLAPKLATPISSVPYNAELARELGFSTDPPPAGNGGDDDDDTPEPRRFPESSPSNGNDLDANPWSREALSDQSSYPSRPFHIEDDRSSASSLLQHIHHFDTNPSTTRHSRSVVWESDADVKDCRRCNKRFGLLNRRHHCRRCGLIVCVKCSSSRAILAASEIIRNPNEMVADHVLEAQYHRICDKCYADLGINA</sequence>
<accession>A0A1X2GQQ6</accession>
<dbReference type="Proteomes" id="UP000242146">
    <property type="component" value="Unassembled WGS sequence"/>
</dbReference>
<organism evidence="7 8">
    <name type="scientific">Hesseltinella vesiculosa</name>
    <dbReference type="NCBI Taxonomy" id="101127"/>
    <lineage>
        <taxon>Eukaryota</taxon>
        <taxon>Fungi</taxon>
        <taxon>Fungi incertae sedis</taxon>
        <taxon>Mucoromycota</taxon>
        <taxon>Mucoromycotina</taxon>
        <taxon>Mucoromycetes</taxon>
        <taxon>Mucorales</taxon>
        <taxon>Cunninghamellaceae</taxon>
        <taxon>Hesseltinella</taxon>
    </lineage>
</organism>
<comment type="caution">
    <text evidence="7">The sequence shown here is derived from an EMBL/GenBank/DDBJ whole genome shotgun (WGS) entry which is preliminary data.</text>
</comment>